<keyword evidence="6" id="KW-1185">Reference proteome</keyword>
<dbReference type="SUPFAM" id="SSF53474">
    <property type="entry name" value="alpha/beta-Hydrolases"/>
    <property type="match status" value="1"/>
</dbReference>
<sequence length="397" mass="42460">MPEMWRKRVGALGAALALTLVAAVPASAAPSVVTTAPGISTVTGIRLSLPAPSGPLPVGTVPVRLVDRSRPDPWVKGRPYRELMVSVWYPAARAPGRPVSSHLPPLVAADLDATSAPALLGVRPGQVDWAATRTHARLDAPVRPRAGGYPVVLYSPGYMVPRSLGTLAAEDLASRGYVVVTVDHTYEASAVEFPGGRLERARVRADSTADAMKALDVRVADLRFVLDVVTARHTGLPSSLRRALDTTRVAALGFSMGGAATARLMYADHRVKAGVNLDGSLFGEVTERGLDGPFLQLAADRDDPSWETFRKQRRGWKRDLRLAGAEHYSFTDLQALVPRISSGLGTPSEIVGTVDPVRSIAAQRAYVAAFLDLQLKGRETRLFDRPSPAFPEVGFLG</sequence>
<evidence type="ECO:0000313" key="5">
    <source>
        <dbReference type="EMBL" id="GIH59951.1"/>
    </source>
</evidence>
<dbReference type="Gene3D" id="3.40.50.1820">
    <property type="entry name" value="alpha/beta hydrolase"/>
    <property type="match status" value="1"/>
</dbReference>
<evidence type="ECO:0000313" key="6">
    <source>
        <dbReference type="Proteomes" id="UP000660454"/>
    </source>
</evidence>
<keyword evidence="2" id="KW-0442">Lipid degradation</keyword>
<organism evidence="5 6">
    <name type="scientific">Microbispora siamensis</name>
    <dbReference type="NCBI Taxonomy" id="564413"/>
    <lineage>
        <taxon>Bacteria</taxon>
        <taxon>Bacillati</taxon>
        <taxon>Actinomycetota</taxon>
        <taxon>Actinomycetes</taxon>
        <taxon>Streptosporangiales</taxon>
        <taxon>Streptosporangiaceae</taxon>
        <taxon>Microbispora</taxon>
    </lineage>
</organism>
<comment type="caution">
    <text evidence="5">The sequence shown here is derived from an EMBL/GenBank/DDBJ whole genome shotgun (WGS) entry which is preliminary data.</text>
</comment>
<proteinExistence type="predicted"/>
<keyword evidence="1" id="KW-0378">Hydrolase</keyword>
<evidence type="ECO:0000256" key="2">
    <source>
        <dbReference type="ARBA" id="ARBA00022963"/>
    </source>
</evidence>
<gene>
    <name evidence="5" type="ORF">Msi02_07680</name>
</gene>
<evidence type="ECO:0000256" key="4">
    <source>
        <dbReference type="SAM" id="SignalP"/>
    </source>
</evidence>
<keyword evidence="4" id="KW-0732">Signal</keyword>
<accession>A0ABQ4GEW3</accession>
<dbReference type="RefSeq" id="WP_239108098.1">
    <property type="nucleotide sequence ID" value="NZ_BOOF01000003.1"/>
</dbReference>
<name>A0ABQ4GEW3_9ACTN</name>
<dbReference type="InterPro" id="IPR029058">
    <property type="entry name" value="AB_hydrolase_fold"/>
</dbReference>
<dbReference type="EMBL" id="BOOF01000003">
    <property type="protein sequence ID" value="GIH59951.1"/>
    <property type="molecule type" value="Genomic_DNA"/>
</dbReference>
<dbReference type="PANTHER" id="PTHR10272">
    <property type="entry name" value="PLATELET-ACTIVATING FACTOR ACETYLHYDROLASE"/>
    <property type="match status" value="1"/>
</dbReference>
<dbReference type="PANTHER" id="PTHR10272:SF0">
    <property type="entry name" value="PLATELET-ACTIVATING FACTOR ACETYLHYDROLASE"/>
    <property type="match status" value="1"/>
</dbReference>
<keyword evidence="3" id="KW-0443">Lipid metabolism</keyword>
<feature type="chain" id="PRO_5045550918" evidence="4">
    <location>
        <begin position="29"/>
        <end position="397"/>
    </location>
</feature>
<evidence type="ECO:0000256" key="3">
    <source>
        <dbReference type="ARBA" id="ARBA00023098"/>
    </source>
</evidence>
<evidence type="ECO:0000256" key="1">
    <source>
        <dbReference type="ARBA" id="ARBA00022801"/>
    </source>
</evidence>
<protein>
    <submittedName>
        <fullName evidence="5">Lipase</fullName>
    </submittedName>
</protein>
<dbReference type="Pfam" id="PF03403">
    <property type="entry name" value="PAF-AH_p_II"/>
    <property type="match status" value="2"/>
</dbReference>
<feature type="signal peptide" evidence="4">
    <location>
        <begin position="1"/>
        <end position="28"/>
    </location>
</feature>
<reference evidence="5 6" key="1">
    <citation type="submission" date="2021-01" db="EMBL/GenBank/DDBJ databases">
        <title>Whole genome shotgun sequence of Microbispora siamensis NBRC 104113.</title>
        <authorList>
            <person name="Komaki H."/>
            <person name="Tamura T."/>
        </authorList>
    </citation>
    <scope>NUCLEOTIDE SEQUENCE [LARGE SCALE GENOMIC DNA]</scope>
    <source>
        <strain evidence="5 6">NBRC 104113</strain>
    </source>
</reference>
<dbReference type="Proteomes" id="UP000660454">
    <property type="component" value="Unassembled WGS sequence"/>
</dbReference>